<gene>
    <name evidence="2" type="ORF">OMO38_14815</name>
</gene>
<feature type="chain" id="PRO_5047451338" evidence="1">
    <location>
        <begin position="21"/>
        <end position="670"/>
    </location>
</feature>
<comment type="caution">
    <text evidence="2">The sequence shown here is derived from an EMBL/GenBank/DDBJ whole genome shotgun (WGS) entry which is preliminary data.</text>
</comment>
<proteinExistence type="predicted"/>
<accession>A0ABT3I145</accession>
<dbReference type="Proteomes" id="UP001163731">
    <property type="component" value="Unassembled WGS sequence"/>
</dbReference>
<evidence type="ECO:0000313" key="2">
    <source>
        <dbReference type="EMBL" id="MCW3169795.1"/>
    </source>
</evidence>
<reference evidence="2" key="1">
    <citation type="submission" date="2022-10" db="EMBL/GenBank/DDBJ databases">
        <title>Chryseobacterium babae sp. nov. isolated from the gut of the beetle Oryctes rhinoceros, and Chryseobacterium kimseyorum sp. nov., isolated from a stick insect rearing cage.</title>
        <authorList>
            <person name="Shelomi M."/>
            <person name="Han C.-J."/>
            <person name="Chen W.-M."/>
            <person name="Chen H.-K."/>
            <person name="Liaw S.-J."/>
            <person name="Muhle E."/>
            <person name="Clermont D."/>
        </authorList>
    </citation>
    <scope>NUCLEOTIDE SEQUENCE</scope>
    <source>
        <strain evidence="2">09-1422</strain>
    </source>
</reference>
<sequence>MKKNLLTVGLLAIVASSANSQTVLMHVDAGAKMYVSKGTLVYNGGGLQTKGSGINIPSIENHGNFMIVGNTTSDVFRNLNDGGAEVADGISGTFLNKLNEAGAYASVNPDRNPDTPGVVPIPVYTYGQLFIDGIAQGNIKGVVNQEFRQPAHGSYQQMGFPFHDKTVSSLSGASALGKTFNNTRYSGNEILYWNNTNVVSANLPNGLNTKLGVDLSPFSYFIVGGAGLDVSNQTRTLVGKPVATTSAQLSLQLSGAGANVNFGTNGFAVNQYNEYYNTYLQDSFDASAGVWQGSFGKNIYQFGNPYMTNLDLSQIATAEANGDGNNLSNIYGVRLEVQGVQYSSSGGGGSTSFKILTFASGVPTGDVAYAMVRPMGTFVVKLKSNLTTPETLNFATLRRFNYYRRLAGTAYSVTAGKNTLSGTVKQLGVIGLDANGNEVDRTYYVVSPNTVSGHTANPTVQVTASNSFGTYEENAISGGYDPNYFSYWLYINEANEVNFKGKNIKLVNYNPNIVSFKFEIRENAQEIASGAHLLSSGEGFYYKKGTDTSVSPAIQGSVIASQAGTNSGIEYDLYYGMPNNVVLGTNDIKKPSRTLVVYNSEIDGYFVRFDPSWKKATVEVFDLSGKLVLSKKEVDASKDYVLDLAKDLKIGYLVTIISDKGEKVTSKIVK</sequence>
<feature type="signal peptide" evidence="1">
    <location>
        <begin position="1"/>
        <end position="20"/>
    </location>
</feature>
<keyword evidence="3" id="KW-1185">Reference proteome</keyword>
<evidence type="ECO:0000313" key="3">
    <source>
        <dbReference type="Proteomes" id="UP001163731"/>
    </source>
</evidence>
<protein>
    <submittedName>
        <fullName evidence="2">T9SS type A sorting domain-containing protein</fullName>
    </submittedName>
</protein>
<organism evidence="2 3">
    <name type="scientific">Chryseobacterium kimseyorum</name>
    <dbReference type="NCBI Taxonomy" id="2984028"/>
    <lineage>
        <taxon>Bacteria</taxon>
        <taxon>Pseudomonadati</taxon>
        <taxon>Bacteroidota</taxon>
        <taxon>Flavobacteriia</taxon>
        <taxon>Flavobacteriales</taxon>
        <taxon>Weeksellaceae</taxon>
        <taxon>Chryseobacterium group</taxon>
        <taxon>Chryseobacterium</taxon>
    </lineage>
</organism>
<dbReference type="EMBL" id="JAPDHW010000010">
    <property type="protein sequence ID" value="MCW3169795.1"/>
    <property type="molecule type" value="Genomic_DNA"/>
</dbReference>
<dbReference type="RefSeq" id="WP_264750967.1">
    <property type="nucleotide sequence ID" value="NZ_JAPDHW010000010.1"/>
</dbReference>
<name>A0ABT3I145_9FLAO</name>
<evidence type="ECO:0000256" key="1">
    <source>
        <dbReference type="SAM" id="SignalP"/>
    </source>
</evidence>
<keyword evidence="1" id="KW-0732">Signal</keyword>